<sequence>MQLTRIIPTDARPGSEELFTGSGDGVSIFEEYNKRDGDILTSLSFNENSVFHKVLDYTQHLILYDERKELLHSVPLVVREFLECLVIKHYHLLAQTNDEGARPLDTAAARVKPVVFLIADLIFSKDKIGELSANVCPAKIKAQPTDACLLQLPKSVRLMFASEKGRNPPQASAPNMCLHDMVDVKEVEQWNSELKKTVMSVLQPRSIPDVPTNSGTILHALLEENCFTNEGSGTKFASFHRLIQLCSKETLLSTDAEGLCPLHKAVKLLVKQCPSSIYKGINDTIEGTPYSMLKSIEPGQQKDKANSLNKTLKLLKHTCIGTSGQDRDSKLVYLYGSLKNAKNIYLDMSFPDVINRDFIDEISNTVQFRFETALEYVSLRRDLPTTTGGALVQGAKNQERNPYLGVFEWLHERGVEKIFSIIVEDMDPDPHTDESILAALKPFKAEKWDWRNQIAWVQTMKPFIDFVHTLKETEIESRGLDKKVYVSIALIGGGVSSTAKNIPILENGCSWYGQRSPGSPFRDYFTGPSRHGTQMAQCIYQAVKWATDMGVDIISMSWTFKIDSVKHDEAKEFKEAIQNAWNKGIILLSSMNDKEMTVLNEWPRETRRGSANYLFPGEEITLVPTPDMANSDGGGEKEVASGSYLSTAFAAGLMGLIIYASRALRHLDETLGQWDMKKLEKVASRESMERVFKALGGKPNEINAVDLFVELGSNFPKDPERDADDQGRIPVLKSFITKLLL</sequence>
<proteinExistence type="predicted"/>
<dbReference type="GO" id="GO:0004252">
    <property type="term" value="F:serine-type endopeptidase activity"/>
    <property type="evidence" value="ECO:0007669"/>
    <property type="project" value="InterPro"/>
</dbReference>
<organism evidence="1 2">
    <name type="scientific">Xylaria multiplex</name>
    <dbReference type="NCBI Taxonomy" id="323545"/>
    <lineage>
        <taxon>Eukaryota</taxon>
        <taxon>Fungi</taxon>
        <taxon>Dikarya</taxon>
        <taxon>Ascomycota</taxon>
        <taxon>Pezizomycotina</taxon>
        <taxon>Sordariomycetes</taxon>
        <taxon>Xylariomycetidae</taxon>
        <taxon>Xylariales</taxon>
        <taxon>Xylariaceae</taxon>
        <taxon>Xylaria</taxon>
    </lineage>
</organism>
<dbReference type="InterPro" id="IPR036852">
    <property type="entry name" value="Peptidase_S8/S53_dom_sf"/>
</dbReference>
<keyword evidence="2" id="KW-1185">Reference proteome</keyword>
<dbReference type="OrthoDB" id="5093543at2759"/>
<dbReference type="AlphaFoldDB" id="A0A7C8IP96"/>
<dbReference type="SUPFAM" id="SSF52743">
    <property type="entry name" value="Subtilisin-like"/>
    <property type="match status" value="1"/>
</dbReference>
<evidence type="ECO:0000313" key="1">
    <source>
        <dbReference type="EMBL" id="KAF2966203.1"/>
    </source>
</evidence>
<gene>
    <name evidence="1" type="ORF">GQX73_g7399</name>
</gene>
<dbReference type="EMBL" id="WUBL01000095">
    <property type="protein sequence ID" value="KAF2966203.1"/>
    <property type="molecule type" value="Genomic_DNA"/>
</dbReference>
<dbReference type="GO" id="GO:0006508">
    <property type="term" value="P:proteolysis"/>
    <property type="evidence" value="ECO:0007669"/>
    <property type="project" value="InterPro"/>
</dbReference>
<evidence type="ECO:0008006" key="3">
    <source>
        <dbReference type="Google" id="ProtNLM"/>
    </source>
</evidence>
<name>A0A7C8IP96_9PEZI</name>
<evidence type="ECO:0000313" key="2">
    <source>
        <dbReference type="Proteomes" id="UP000481858"/>
    </source>
</evidence>
<comment type="caution">
    <text evidence="1">The sequence shown here is derived from an EMBL/GenBank/DDBJ whole genome shotgun (WGS) entry which is preliminary data.</text>
</comment>
<accession>A0A7C8IP96</accession>
<dbReference type="Gene3D" id="3.40.50.200">
    <property type="entry name" value="Peptidase S8/S53 domain"/>
    <property type="match status" value="1"/>
</dbReference>
<protein>
    <recommendedName>
        <fullName evidence="3">Peptidase S8/S53 domain-containing protein</fullName>
    </recommendedName>
</protein>
<reference evidence="1 2" key="1">
    <citation type="submission" date="2019-12" db="EMBL/GenBank/DDBJ databases">
        <title>Draft genome sequence of the ascomycete Xylaria multiplex DSM 110363.</title>
        <authorList>
            <person name="Buettner E."/>
            <person name="Kellner H."/>
        </authorList>
    </citation>
    <scope>NUCLEOTIDE SEQUENCE [LARGE SCALE GENOMIC DNA]</scope>
    <source>
        <strain evidence="1 2">DSM 110363</strain>
    </source>
</reference>
<dbReference type="InParanoid" id="A0A7C8IP96"/>
<dbReference type="Proteomes" id="UP000481858">
    <property type="component" value="Unassembled WGS sequence"/>
</dbReference>